<evidence type="ECO:0000313" key="15">
    <source>
        <dbReference type="EMBL" id="MDC5742036.1"/>
    </source>
</evidence>
<sequence length="627" mass="71974">MQRKSVFSYLAITTLVFFSLVSFYYFKKHQQLEKDIIVQNAELAIHQLAYSEREYQSVRSQFISIIELLSHSRNLYEYVLEPTKTNKGVVEEVWSSVASNQKWYTQIRFLDTNGMEKIRLNYSDGDAEVESDKNLQDKSQRNYYLYAQTLNENDIGVWGIDLEHEHGKLVEPYQPALRLITPVYVAGNRAGYLVLNIDVRYLSSRLNYSPDERFSPELIGEQGFYLAGSSLNELYGHLVKERNEHNFARTFPVTWQMMQHNKSGYLMENEGLIVFNQIYLSPQQPLYLVIELNGKELDAIAKHESEALVQEATLVFVLMLAFVIPGTLLVVHYRKRSIESQLARAALSGMSAVIISDRNHRAIMVNDQFCALTGLAHRDIQSRNIIKRLLGEEQIELSLEIFEQVAHQQLWEGEISIQRAGDERTATALLRVQSVLAKSGRVSYYITSVVDISDRKELEERLRILSERDELTQLWNRRKFELELRRNARLMERYPATSNACLALLDIDFFKRVNDELGHDEGDRVITNVAQMLESTLRETDFVARIGGEEFAIIMPHTSITEAELALDRLRIAIDLEANIPVTVSIGVTDFIADSTRCYKCADIALYESKSSGRNRVSVCFSSEEVA</sequence>
<dbReference type="GO" id="GO:0005886">
    <property type="term" value="C:plasma membrane"/>
    <property type="evidence" value="ECO:0007669"/>
    <property type="project" value="UniProtKB-SubCell"/>
</dbReference>
<dbReference type="EMBL" id="JAPFIT010000020">
    <property type="protein sequence ID" value="MDC5742036.1"/>
    <property type="molecule type" value="Genomic_DNA"/>
</dbReference>
<dbReference type="CDD" id="cd01949">
    <property type="entry name" value="GGDEF"/>
    <property type="match status" value="1"/>
</dbReference>
<evidence type="ECO:0000313" key="18">
    <source>
        <dbReference type="Proteomes" id="UP000094761"/>
    </source>
</evidence>
<evidence type="ECO:0000256" key="5">
    <source>
        <dbReference type="ARBA" id="ARBA00022679"/>
    </source>
</evidence>
<dbReference type="EC" id="2.7.7.65" evidence="3"/>
<dbReference type="SUPFAM" id="SSF55785">
    <property type="entry name" value="PYP-like sensor domain (PAS domain)"/>
    <property type="match status" value="1"/>
</dbReference>
<evidence type="ECO:0000256" key="6">
    <source>
        <dbReference type="ARBA" id="ARBA00022741"/>
    </source>
</evidence>
<dbReference type="GO" id="GO:1902201">
    <property type="term" value="P:negative regulation of bacterial-type flagellum-dependent cell motility"/>
    <property type="evidence" value="ECO:0007669"/>
    <property type="project" value="TreeGrafter"/>
</dbReference>
<dbReference type="Gene3D" id="1.20.5.170">
    <property type="match status" value="1"/>
</dbReference>
<dbReference type="SMART" id="SM00267">
    <property type="entry name" value="GGDEF"/>
    <property type="match status" value="1"/>
</dbReference>
<evidence type="ECO:0000256" key="8">
    <source>
        <dbReference type="ARBA" id="ARBA00022840"/>
    </source>
</evidence>
<keyword evidence="8" id="KW-0067">ATP-binding</keyword>
<evidence type="ECO:0000256" key="3">
    <source>
        <dbReference type="ARBA" id="ARBA00012528"/>
    </source>
</evidence>
<keyword evidence="5 15" id="KW-0808">Transferase</keyword>
<dbReference type="EMBL" id="CP053541">
    <property type="protein sequence ID" value="QJY35158.1"/>
    <property type="molecule type" value="Genomic_DNA"/>
</dbReference>
<comment type="subcellular location">
    <subcellularLocation>
        <location evidence="2">Cell inner membrane</location>
    </subcellularLocation>
</comment>
<keyword evidence="6" id="KW-0547">Nucleotide-binding</keyword>
<feature type="domain" description="PAC" evidence="13">
    <location>
        <begin position="411"/>
        <end position="464"/>
    </location>
</feature>
<dbReference type="Proteomes" id="UP001150001">
    <property type="component" value="Unassembled WGS sequence"/>
</dbReference>
<gene>
    <name evidence="16" type="ORF">AZ468_12165</name>
    <name evidence="17" type="ORF">HOO69_00435</name>
    <name evidence="15" type="ORF">OPW20_18355</name>
</gene>
<evidence type="ECO:0000256" key="4">
    <source>
        <dbReference type="ARBA" id="ARBA00022553"/>
    </source>
</evidence>
<evidence type="ECO:0000256" key="1">
    <source>
        <dbReference type="ARBA" id="ARBA00001946"/>
    </source>
</evidence>
<dbReference type="InterPro" id="IPR029787">
    <property type="entry name" value="Nucleotide_cyclase"/>
</dbReference>
<dbReference type="InterPro" id="IPR050469">
    <property type="entry name" value="Diguanylate_Cyclase"/>
</dbReference>
<evidence type="ECO:0000259" key="13">
    <source>
        <dbReference type="PROSITE" id="PS50113"/>
    </source>
</evidence>
<dbReference type="PROSITE" id="PS50113">
    <property type="entry name" value="PAC"/>
    <property type="match status" value="1"/>
</dbReference>
<dbReference type="GeneID" id="78076459"/>
<dbReference type="Gene3D" id="3.30.70.270">
    <property type="match status" value="1"/>
</dbReference>
<evidence type="ECO:0000313" key="17">
    <source>
        <dbReference type="EMBL" id="QJY35158.1"/>
    </source>
</evidence>
<evidence type="ECO:0000256" key="7">
    <source>
        <dbReference type="ARBA" id="ARBA00022777"/>
    </source>
</evidence>
<comment type="catalytic activity">
    <reaction evidence="10">
        <text>2 GTP = 3',3'-c-di-GMP + 2 diphosphate</text>
        <dbReference type="Rhea" id="RHEA:24898"/>
        <dbReference type="ChEBI" id="CHEBI:33019"/>
        <dbReference type="ChEBI" id="CHEBI:37565"/>
        <dbReference type="ChEBI" id="CHEBI:58805"/>
        <dbReference type="EC" id="2.7.7.65"/>
    </reaction>
</comment>
<dbReference type="Gene3D" id="3.30.450.20">
    <property type="entry name" value="PAS domain"/>
    <property type="match status" value="3"/>
</dbReference>
<dbReference type="InterPro" id="IPR035965">
    <property type="entry name" value="PAS-like_dom_sf"/>
</dbReference>
<dbReference type="GO" id="GO:0000160">
    <property type="term" value="P:phosphorelay signal transduction system"/>
    <property type="evidence" value="ECO:0007669"/>
    <property type="project" value="UniProtKB-KW"/>
</dbReference>
<dbReference type="InterPro" id="IPR043128">
    <property type="entry name" value="Rev_trsase/Diguanyl_cyclase"/>
</dbReference>
<evidence type="ECO:0000256" key="10">
    <source>
        <dbReference type="ARBA" id="ARBA00034247"/>
    </source>
</evidence>
<keyword evidence="4" id="KW-0597">Phosphoprotein</keyword>
<keyword evidence="11" id="KW-1133">Transmembrane helix</keyword>
<dbReference type="Pfam" id="PF21623">
    <property type="entry name" value="HK_sensor_dom_bact"/>
    <property type="match status" value="1"/>
</dbReference>
<keyword evidence="7" id="KW-0418">Kinase</keyword>
<dbReference type="InterPro" id="IPR048760">
    <property type="entry name" value="VP0354-like_sensor_dom"/>
</dbReference>
<keyword evidence="20" id="KW-1185">Reference proteome</keyword>
<dbReference type="PROSITE" id="PS50112">
    <property type="entry name" value="PAS"/>
    <property type="match status" value="1"/>
</dbReference>
<keyword evidence="9" id="KW-0902">Two-component regulatory system</keyword>
<dbReference type="PROSITE" id="PS50887">
    <property type="entry name" value="GGDEF"/>
    <property type="match status" value="1"/>
</dbReference>
<organism evidence="16 18">
    <name type="scientific">Vibrio europaeus</name>
    <dbReference type="NCBI Taxonomy" id="300876"/>
    <lineage>
        <taxon>Bacteria</taxon>
        <taxon>Pseudomonadati</taxon>
        <taxon>Pseudomonadota</taxon>
        <taxon>Gammaproteobacteria</taxon>
        <taxon>Vibrionales</taxon>
        <taxon>Vibrionaceae</taxon>
        <taxon>Vibrio</taxon>
        <taxon>Vibrio oreintalis group</taxon>
    </lineage>
</organism>
<reference evidence="17 19" key="2">
    <citation type="submission" date="2020-05" db="EMBL/GenBank/DDBJ databases">
        <title>First description outside Europe of the emergent pathogen for shellfish aquaculture Vibrio europaeus.</title>
        <authorList>
            <person name="Dubert J."/>
            <person name="Rojas R."/>
        </authorList>
    </citation>
    <scope>NUCLEOTIDE SEQUENCE [LARGE SCALE GENOMIC DNA]</scope>
    <source>
        <strain evidence="17 19">NPI-1</strain>
    </source>
</reference>
<dbReference type="InterPro" id="IPR000700">
    <property type="entry name" value="PAS-assoc_C"/>
</dbReference>
<reference evidence="16 18" key="1">
    <citation type="submission" date="2016-03" db="EMBL/GenBank/DDBJ databases">
        <title>Draft genome sequence of the Vibrio tubiashii subs. europaeus.</title>
        <authorList>
            <person name="Spinard E."/>
            <person name="Dubert J."/>
            <person name="Nelson D.R."/>
            <person name="Barja J.L."/>
        </authorList>
    </citation>
    <scope>NUCLEOTIDE SEQUENCE [LARGE SCALE GENOMIC DNA]</scope>
    <source>
        <strain evidence="18">PP-638</strain>
        <strain evidence="16">PP2-638</strain>
    </source>
</reference>
<dbReference type="GO" id="GO:0016301">
    <property type="term" value="F:kinase activity"/>
    <property type="evidence" value="ECO:0007669"/>
    <property type="project" value="UniProtKB-KW"/>
</dbReference>
<comment type="cofactor">
    <cofactor evidence="1">
        <name>Mg(2+)</name>
        <dbReference type="ChEBI" id="CHEBI:18420"/>
    </cofactor>
</comment>
<dbReference type="InterPro" id="IPR000160">
    <property type="entry name" value="GGDEF_dom"/>
</dbReference>
<dbReference type="Proteomes" id="UP000501443">
    <property type="component" value="Chromosome 1"/>
</dbReference>
<evidence type="ECO:0000259" key="14">
    <source>
        <dbReference type="PROSITE" id="PS50887"/>
    </source>
</evidence>
<keyword evidence="11" id="KW-0472">Membrane</keyword>
<dbReference type="SUPFAM" id="SSF103190">
    <property type="entry name" value="Sensory domain-like"/>
    <property type="match status" value="2"/>
</dbReference>
<feature type="domain" description="PAS" evidence="12">
    <location>
        <begin position="338"/>
        <end position="409"/>
    </location>
</feature>
<evidence type="ECO:0000256" key="2">
    <source>
        <dbReference type="ARBA" id="ARBA00004533"/>
    </source>
</evidence>
<dbReference type="Pfam" id="PF00990">
    <property type="entry name" value="GGDEF"/>
    <property type="match status" value="1"/>
</dbReference>
<reference evidence="15" key="3">
    <citation type="submission" date="2022-11" db="EMBL/GenBank/DDBJ databases">
        <title>Role of the vibriolysin VemA secreted by the emergent pathogen Vibrio europaeus in the colonization of Manila clam mucus.</title>
        <authorList>
            <person name="Martinez C."/>
            <person name="Rodriguez S."/>
            <person name="Vences A."/>
            <person name="Barja J.L."/>
            <person name="Toranzo A.E."/>
            <person name="Dubert J."/>
        </authorList>
    </citation>
    <scope>NUCLEOTIDE SEQUENCE</scope>
    <source>
        <strain evidence="15">3454</strain>
    </source>
</reference>
<dbReference type="NCBIfam" id="TIGR00254">
    <property type="entry name" value="GGDEF"/>
    <property type="match status" value="1"/>
</dbReference>
<dbReference type="PANTHER" id="PTHR45138">
    <property type="entry name" value="REGULATORY COMPONENTS OF SENSORY TRANSDUCTION SYSTEM"/>
    <property type="match status" value="1"/>
</dbReference>
<name>A0A178JCI2_9VIBR</name>
<dbReference type="EMBL" id="LUAX01000003">
    <property type="protein sequence ID" value="OAM99228.1"/>
    <property type="molecule type" value="Genomic_DNA"/>
</dbReference>
<evidence type="ECO:0000313" key="19">
    <source>
        <dbReference type="Proteomes" id="UP000501443"/>
    </source>
</evidence>
<dbReference type="Pfam" id="PF13426">
    <property type="entry name" value="PAS_9"/>
    <property type="match status" value="1"/>
</dbReference>
<dbReference type="Proteomes" id="UP000094761">
    <property type="component" value="Unassembled WGS sequence"/>
</dbReference>
<evidence type="ECO:0000256" key="11">
    <source>
        <dbReference type="SAM" id="Phobius"/>
    </source>
</evidence>
<dbReference type="PANTHER" id="PTHR45138:SF9">
    <property type="entry name" value="DIGUANYLATE CYCLASE DGCM-RELATED"/>
    <property type="match status" value="1"/>
</dbReference>
<keyword evidence="11" id="KW-0812">Transmembrane</keyword>
<dbReference type="InterPro" id="IPR029151">
    <property type="entry name" value="Sensor-like_sf"/>
</dbReference>
<accession>A0A178JCI2</accession>
<feature type="transmembrane region" description="Helical" evidence="11">
    <location>
        <begin position="6"/>
        <end position="26"/>
    </location>
</feature>
<dbReference type="RefSeq" id="WP_069667636.1">
    <property type="nucleotide sequence ID" value="NZ_CP053541.1"/>
</dbReference>
<dbReference type="NCBIfam" id="TIGR00229">
    <property type="entry name" value="sensory_box"/>
    <property type="match status" value="1"/>
</dbReference>
<dbReference type="GO" id="GO:0005524">
    <property type="term" value="F:ATP binding"/>
    <property type="evidence" value="ECO:0007669"/>
    <property type="project" value="UniProtKB-KW"/>
</dbReference>
<dbReference type="CDD" id="cd00130">
    <property type="entry name" value="PAS"/>
    <property type="match status" value="1"/>
</dbReference>
<evidence type="ECO:0000313" key="16">
    <source>
        <dbReference type="EMBL" id="OAM99228.1"/>
    </source>
</evidence>
<feature type="domain" description="GGDEF" evidence="14">
    <location>
        <begin position="498"/>
        <end position="622"/>
    </location>
</feature>
<evidence type="ECO:0000259" key="12">
    <source>
        <dbReference type="PROSITE" id="PS50112"/>
    </source>
</evidence>
<evidence type="ECO:0000313" key="20">
    <source>
        <dbReference type="Proteomes" id="UP001150001"/>
    </source>
</evidence>
<dbReference type="FunFam" id="3.30.70.270:FF:000001">
    <property type="entry name" value="Diguanylate cyclase domain protein"/>
    <property type="match status" value="1"/>
</dbReference>
<dbReference type="SUPFAM" id="SSF55073">
    <property type="entry name" value="Nucleotide cyclase"/>
    <property type="match status" value="1"/>
</dbReference>
<dbReference type="GO" id="GO:0052621">
    <property type="term" value="F:diguanylate cyclase activity"/>
    <property type="evidence" value="ECO:0007669"/>
    <property type="project" value="UniProtKB-EC"/>
</dbReference>
<dbReference type="InterPro" id="IPR000014">
    <property type="entry name" value="PAS"/>
</dbReference>
<protein>
    <recommendedName>
        <fullName evidence="3">diguanylate cyclase</fullName>
        <ecNumber evidence="3">2.7.7.65</ecNumber>
    </recommendedName>
</protein>
<dbReference type="AlphaFoldDB" id="A0A178JCI2"/>
<dbReference type="OrthoDB" id="9812260at2"/>
<proteinExistence type="predicted"/>
<dbReference type="GO" id="GO:0043709">
    <property type="term" value="P:cell adhesion involved in single-species biofilm formation"/>
    <property type="evidence" value="ECO:0007669"/>
    <property type="project" value="TreeGrafter"/>
</dbReference>
<evidence type="ECO:0000256" key="9">
    <source>
        <dbReference type="ARBA" id="ARBA00023012"/>
    </source>
</evidence>
<keyword evidence="15" id="KW-0548">Nucleotidyltransferase</keyword>